<dbReference type="FunFam" id="3.40.50.10860:FF:000003">
    <property type="entry name" value="Glutamate dehydrogenase"/>
    <property type="match status" value="1"/>
</dbReference>
<protein>
    <recommendedName>
        <fullName evidence="3">Glutamate dehydrogenase</fullName>
    </recommendedName>
</protein>
<feature type="active site" description="Proton donor" evidence="4">
    <location>
        <position position="120"/>
    </location>
</feature>
<keyword evidence="10" id="KW-1185">Reference proteome</keyword>
<feature type="binding site" evidence="5">
    <location>
        <position position="204"/>
    </location>
    <ligand>
        <name>NAD(+)</name>
        <dbReference type="ChEBI" id="CHEBI:57540"/>
    </ligand>
</feature>
<dbReference type="PATRIC" id="fig|762836.4.peg.5011"/>
<dbReference type="InterPro" id="IPR036291">
    <property type="entry name" value="NAD(P)-bd_dom_sf"/>
</dbReference>
<name>A0A1E7W8M0_9BURK</name>
<dbReference type="PROSITE" id="PS00074">
    <property type="entry name" value="GLFV_DEHYDROGENASE"/>
    <property type="match status" value="1"/>
</dbReference>
<dbReference type="AlphaFoldDB" id="A0A1E7W8M0"/>
<evidence type="ECO:0000256" key="1">
    <source>
        <dbReference type="ARBA" id="ARBA00006382"/>
    </source>
</evidence>
<dbReference type="GO" id="GO:0004352">
    <property type="term" value="F:glutamate dehydrogenase (NAD+) activity"/>
    <property type="evidence" value="ECO:0007669"/>
    <property type="project" value="TreeGrafter"/>
</dbReference>
<keyword evidence="2 3" id="KW-0560">Oxidoreductase</keyword>
<dbReference type="PANTHER" id="PTHR11606">
    <property type="entry name" value="GLUTAMATE DEHYDROGENASE"/>
    <property type="match status" value="1"/>
</dbReference>
<feature type="site" description="Important for catalysis" evidence="6">
    <location>
        <position position="160"/>
    </location>
</feature>
<dbReference type="PRINTS" id="PR00082">
    <property type="entry name" value="GLFDHDRGNASE"/>
</dbReference>
<comment type="similarity">
    <text evidence="1 3 7">Belongs to the Glu/Leu/Phe/Val dehydrogenases family.</text>
</comment>
<dbReference type="InterPro" id="IPR006095">
    <property type="entry name" value="Glu/Leu/Phe/Val/Trp_DH"/>
</dbReference>
<dbReference type="Gene3D" id="1.10.8.1210">
    <property type="match status" value="2"/>
</dbReference>
<keyword evidence="5" id="KW-0520">NAD</keyword>
<proteinExistence type="inferred from homology"/>
<evidence type="ECO:0000256" key="6">
    <source>
        <dbReference type="PIRSR" id="PIRSR000185-3"/>
    </source>
</evidence>
<dbReference type="Gene3D" id="3.40.50.720">
    <property type="entry name" value="NAD(P)-binding Rossmann-like Domain"/>
    <property type="match status" value="1"/>
</dbReference>
<dbReference type="EMBL" id="LROM01000147">
    <property type="protein sequence ID" value="OEZ92611.1"/>
    <property type="molecule type" value="Genomic_DNA"/>
</dbReference>
<dbReference type="PANTHER" id="PTHR11606:SF13">
    <property type="entry name" value="GLUTAMATE DEHYDROGENASE 1, MITOCHONDRIAL"/>
    <property type="match status" value="1"/>
</dbReference>
<evidence type="ECO:0000313" key="9">
    <source>
        <dbReference type="EMBL" id="OEZ92611.1"/>
    </source>
</evidence>
<dbReference type="Pfam" id="PF02812">
    <property type="entry name" value="ELFV_dehydrog_N"/>
    <property type="match status" value="1"/>
</dbReference>
<evidence type="ECO:0000259" key="8">
    <source>
        <dbReference type="SMART" id="SM00839"/>
    </source>
</evidence>
<dbReference type="InterPro" id="IPR046346">
    <property type="entry name" value="Aminoacid_DH-like_N_sf"/>
</dbReference>
<feature type="binding site" evidence="5">
    <location>
        <position position="108"/>
    </location>
    <ligand>
        <name>substrate</name>
    </ligand>
</feature>
<gene>
    <name evidence="9" type="primary">gdhA</name>
    <name evidence="9" type="ORF">DUPY_48700</name>
</gene>
<dbReference type="PIRSF" id="PIRSF000185">
    <property type="entry name" value="Glu_DH"/>
    <property type="match status" value="1"/>
</dbReference>
<evidence type="ECO:0000256" key="5">
    <source>
        <dbReference type="PIRSR" id="PIRSR000185-2"/>
    </source>
</evidence>
<dbReference type="InterPro" id="IPR014362">
    <property type="entry name" value="Glu_DH"/>
</dbReference>
<dbReference type="Gene3D" id="3.40.50.10860">
    <property type="entry name" value="Leucine Dehydrogenase, chain A, domain 1"/>
    <property type="match status" value="1"/>
</dbReference>
<evidence type="ECO:0000256" key="7">
    <source>
        <dbReference type="RuleBase" id="RU004417"/>
    </source>
</evidence>
<dbReference type="CDD" id="cd01076">
    <property type="entry name" value="NAD_bind_1_Glu_DH"/>
    <property type="match status" value="1"/>
</dbReference>
<dbReference type="InterPro" id="IPR006096">
    <property type="entry name" value="Glu/Leu/Phe/Val/Trp_DH_C"/>
</dbReference>
<dbReference type="InterPro" id="IPR006097">
    <property type="entry name" value="Glu/Leu/Phe/Val/Trp_DH_dimer"/>
</dbReference>
<dbReference type="SUPFAM" id="SSF51735">
    <property type="entry name" value="NAD(P)-binding Rossmann-fold domains"/>
    <property type="match status" value="1"/>
</dbReference>
<accession>A0A1E7W8M0</accession>
<keyword evidence="5" id="KW-0547">Nucleotide-binding</keyword>
<reference evidence="10" key="1">
    <citation type="journal article" date="2016" name="Front. Microbiol.">
        <title>Molecular Keys to the Janthinobacterium and Duganella spp. Interaction with the Plant Pathogen Fusarium graminearum.</title>
        <authorList>
            <person name="Haack F.S."/>
            <person name="Poehlein A."/>
            <person name="Kroger C."/>
            <person name="Voigt C.A."/>
            <person name="Piepenbring M."/>
            <person name="Bode H.B."/>
            <person name="Daniel R."/>
            <person name="Schafer W."/>
            <person name="Streit W.R."/>
        </authorList>
    </citation>
    <scope>NUCLEOTIDE SEQUENCE [LARGE SCALE GENOMIC DNA]</scope>
    <source>
        <strain evidence="10">T54</strain>
    </source>
</reference>
<dbReference type="InterPro" id="IPR033922">
    <property type="entry name" value="NAD_bind_Glu_DH"/>
</dbReference>
<dbReference type="GO" id="GO:0006538">
    <property type="term" value="P:L-glutamate catabolic process"/>
    <property type="evidence" value="ECO:0007669"/>
    <property type="project" value="TreeGrafter"/>
</dbReference>
<comment type="caution">
    <text evidence="9">The sequence shown here is derived from an EMBL/GenBank/DDBJ whole genome shotgun (WGS) entry which is preliminary data.</text>
</comment>
<organism evidence="9 10">
    <name type="scientific">Duganella phyllosphaerae</name>
    <dbReference type="NCBI Taxonomy" id="762836"/>
    <lineage>
        <taxon>Bacteria</taxon>
        <taxon>Pseudomonadati</taxon>
        <taxon>Pseudomonadota</taxon>
        <taxon>Betaproteobacteria</taxon>
        <taxon>Burkholderiales</taxon>
        <taxon>Oxalobacteraceae</taxon>
        <taxon>Telluria group</taxon>
        <taxon>Duganella</taxon>
    </lineage>
</organism>
<evidence type="ECO:0000256" key="2">
    <source>
        <dbReference type="ARBA" id="ARBA00023002"/>
    </source>
</evidence>
<feature type="binding site" evidence="5">
    <location>
        <position position="235"/>
    </location>
    <ligand>
        <name>NAD(+)</name>
        <dbReference type="ChEBI" id="CHEBI:57540"/>
    </ligand>
</feature>
<dbReference type="SMART" id="SM00839">
    <property type="entry name" value="ELFV_dehydrog"/>
    <property type="match status" value="1"/>
</dbReference>
<sequence length="431" mass="46888">MTTAHQQHVLPSYLNPDDLGPWGVYLQQIDRVTPHLGSLSRWVETLKRPKRILTVDVPIERDDGTISHYEGYRVQHNMSRGPGKGGVRFHQDVTLSEVMALSAWMTVKNAAVNVPYGGAKGGIRVDPKTLSRNELQRLTRRYTSEISLIIGPNKDIPAPDVNTNEQVMAWMMDSYAMIEGNLSTGVVTGKPISLGGSLGRREATGRGVFVVGREAAAQRGVAIEGARVAIQGFGNVGGVAGTMFSDAGAKVIAVQDHNGTVVHQGGLDIAQLHKHVAEVGSVAGFPGAEAFLDRDAFWDIESDILIPAALEQQITADNAPRIRTKIILEGANGPTTPEADDILTDKDVLIVPDVLANAGGVTVSYFEWVQDFSSFFWSEDEINARLTHIMQDAFKSVWAVSQEKKVTLRTATFILACTRVLQAREVRGLYP</sequence>
<evidence type="ECO:0000313" key="10">
    <source>
        <dbReference type="Proteomes" id="UP000175989"/>
    </source>
</evidence>
<feature type="domain" description="Glutamate/phenylalanine/leucine/valine/L-tryptophan dehydrogenase C-terminal" evidence="8">
    <location>
        <begin position="197"/>
        <end position="428"/>
    </location>
</feature>
<dbReference type="OrthoDB" id="9803297at2"/>
<dbReference type="Pfam" id="PF00208">
    <property type="entry name" value="ELFV_dehydrog"/>
    <property type="match status" value="1"/>
</dbReference>
<dbReference type="SUPFAM" id="SSF53223">
    <property type="entry name" value="Aminoacid dehydrogenase-like, N-terminal domain"/>
    <property type="match status" value="1"/>
</dbReference>
<evidence type="ECO:0000256" key="4">
    <source>
        <dbReference type="PIRSR" id="PIRSR000185-1"/>
    </source>
</evidence>
<feature type="binding site" evidence="5">
    <location>
        <position position="84"/>
    </location>
    <ligand>
        <name>substrate</name>
    </ligand>
</feature>
<evidence type="ECO:0000256" key="3">
    <source>
        <dbReference type="PIRNR" id="PIRNR000185"/>
    </source>
</evidence>
<feature type="binding site" evidence="5">
    <location>
        <position position="364"/>
    </location>
    <ligand>
        <name>substrate</name>
    </ligand>
</feature>
<dbReference type="RefSeq" id="WP_070251743.1">
    <property type="nucleotide sequence ID" value="NZ_LROM01000147.1"/>
</dbReference>
<dbReference type="GO" id="GO:0000166">
    <property type="term" value="F:nucleotide binding"/>
    <property type="evidence" value="ECO:0007669"/>
    <property type="project" value="UniProtKB-KW"/>
</dbReference>
<dbReference type="InterPro" id="IPR033524">
    <property type="entry name" value="Glu/Leu/Phe/Val_DH_AS"/>
</dbReference>
<dbReference type="Proteomes" id="UP000175989">
    <property type="component" value="Unassembled WGS sequence"/>
</dbReference>